<gene>
    <name evidence="2" type="ORF">GCM10009680_53960</name>
</gene>
<dbReference type="RefSeq" id="WP_211122950.1">
    <property type="nucleotide sequence ID" value="NZ_BAAALR010000061.1"/>
</dbReference>
<evidence type="ECO:0000313" key="2">
    <source>
        <dbReference type="EMBL" id="GAA1706421.1"/>
    </source>
</evidence>
<feature type="transmembrane region" description="Helical" evidence="1">
    <location>
        <begin position="30"/>
        <end position="47"/>
    </location>
</feature>
<sequence>MTTTDYLISVALIPLVIPQIRGTRQTPRNALLPVVAVAAAAAYYLRSFPTEGHDVQLDLVGVLAGAALGAACGAATGVRRGSDGVALAKAGAVAAALWIVGMAVRPATIYEDCSTGRAPSSRRGWATHAGP</sequence>
<reference evidence="3" key="1">
    <citation type="journal article" date="2019" name="Int. J. Syst. Evol. Microbiol.">
        <title>The Global Catalogue of Microorganisms (GCM) 10K type strain sequencing project: providing services to taxonomists for standard genome sequencing and annotation.</title>
        <authorList>
            <consortium name="The Broad Institute Genomics Platform"/>
            <consortium name="The Broad Institute Genome Sequencing Center for Infectious Disease"/>
            <person name="Wu L."/>
            <person name="Ma J."/>
        </authorList>
    </citation>
    <scope>NUCLEOTIDE SEQUENCE [LARGE SCALE GENOMIC DNA]</scope>
    <source>
        <strain evidence="3">JCM 13244</strain>
    </source>
</reference>
<keyword evidence="1" id="KW-1133">Transmembrane helix</keyword>
<protein>
    <recommendedName>
        <fullName evidence="4">Prepilin type IV endopeptidase peptidase domain-containing protein</fullName>
    </recommendedName>
</protein>
<dbReference type="Proteomes" id="UP001499947">
    <property type="component" value="Unassembled WGS sequence"/>
</dbReference>
<evidence type="ECO:0008006" key="4">
    <source>
        <dbReference type="Google" id="ProtNLM"/>
    </source>
</evidence>
<comment type="caution">
    <text evidence="2">The sequence shown here is derived from an EMBL/GenBank/DDBJ whole genome shotgun (WGS) entry which is preliminary data.</text>
</comment>
<proteinExistence type="predicted"/>
<keyword evidence="1" id="KW-0472">Membrane</keyword>
<keyword evidence="3" id="KW-1185">Reference proteome</keyword>
<name>A0ABP4UIX2_9ACTN</name>
<organism evidence="2 3">
    <name type="scientific">Streptomyces yatensis</name>
    <dbReference type="NCBI Taxonomy" id="155177"/>
    <lineage>
        <taxon>Bacteria</taxon>
        <taxon>Bacillati</taxon>
        <taxon>Actinomycetota</taxon>
        <taxon>Actinomycetes</taxon>
        <taxon>Kitasatosporales</taxon>
        <taxon>Streptomycetaceae</taxon>
        <taxon>Streptomyces</taxon>
        <taxon>Streptomyces violaceusniger group</taxon>
    </lineage>
</organism>
<accession>A0ABP4UIX2</accession>
<dbReference type="EMBL" id="BAAALR010000061">
    <property type="protein sequence ID" value="GAA1706421.1"/>
    <property type="molecule type" value="Genomic_DNA"/>
</dbReference>
<feature type="transmembrane region" description="Helical" evidence="1">
    <location>
        <begin position="59"/>
        <end position="78"/>
    </location>
</feature>
<evidence type="ECO:0000313" key="3">
    <source>
        <dbReference type="Proteomes" id="UP001499947"/>
    </source>
</evidence>
<keyword evidence="1" id="KW-0812">Transmembrane</keyword>
<evidence type="ECO:0000256" key="1">
    <source>
        <dbReference type="SAM" id="Phobius"/>
    </source>
</evidence>
<feature type="transmembrane region" description="Helical" evidence="1">
    <location>
        <begin position="85"/>
        <end position="104"/>
    </location>
</feature>